<name>A0A7K9TE50_9PICI</name>
<evidence type="ECO:0000259" key="6">
    <source>
        <dbReference type="PROSITE" id="PS51058"/>
    </source>
</evidence>
<evidence type="ECO:0000256" key="3">
    <source>
        <dbReference type="ARBA" id="ARBA00022833"/>
    </source>
</evidence>
<keyword evidence="8" id="KW-1185">Reference proteome</keyword>
<reference evidence="7 8" key="1">
    <citation type="submission" date="2019-09" db="EMBL/GenBank/DDBJ databases">
        <title>Bird 10,000 Genomes (B10K) Project - Family phase.</title>
        <authorList>
            <person name="Zhang G."/>
        </authorList>
    </citation>
    <scope>NUCLEOTIDE SEQUENCE [LARGE SCALE GENOMIC DNA]</scope>
    <source>
        <strain evidence="7">B10K-DU-001-62</strain>
        <tissue evidence="7">Muscle</tissue>
    </source>
</reference>
<dbReference type="PROSITE" id="PS51058">
    <property type="entry name" value="ZF_CXXC"/>
    <property type="match status" value="1"/>
</dbReference>
<dbReference type="AlphaFoldDB" id="A0A7K9TE50"/>
<evidence type="ECO:0000256" key="1">
    <source>
        <dbReference type="ARBA" id="ARBA00022723"/>
    </source>
</evidence>
<dbReference type="GO" id="GO:0008270">
    <property type="term" value="F:zinc ion binding"/>
    <property type="evidence" value="ECO:0007669"/>
    <property type="project" value="UniProtKB-KW"/>
</dbReference>
<organism evidence="7 8">
    <name type="scientific">Galbula dea</name>
    <dbReference type="NCBI Taxonomy" id="1109041"/>
    <lineage>
        <taxon>Eukaryota</taxon>
        <taxon>Metazoa</taxon>
        <taxon>Chordata</taxon>
        <taxon>Craniata</taxon>
        <taxon>Vertebrata</taxon>
        <taxon>Euteleostomi</taxon>
        <taxon>Archelosauria</taxon>
        <taxon>Archosauria</taxon>
        <taxon>Dinosauria</taxon>
        <taxon>Saurischia</taxon>
        <taxon>Theropoda</taxon>
        <taxon>Coelurosauria</taxon>
        <taxon>Aves</taxon>
        <taxon>Neognathae</taxon>
        <taxon>Neoaves</taxon>
        <taxon>Telluraves</taxon>
        <taxon>Coraciimorphae</taxon>
        <taxon>Piciformes</taxon>
        <taxon>Galbulidae</taxon>
        <taxon>Galbula</taxon>
    </lineage>
</organism>
<dbReference type="GO" id="GO:0003677">
    <property type="term" value="F:DNA binding"/>
    <property type="evidence" value="ECO:0007669"/>
    <property type="project" value="InterPro"/>
</dbReference>
<proteinExistence type="predicted"/>
<dbReference type="Pfam" id="PF02008">
    <property type="entry name" value="zf-CXXC"/>
    <property type="match status" value="1"/>
</dbReference>
<feature type="region of interest" description="Disordered" evidence="5">
    <location>
        <begin position="67"/>
        <end position="93"/>
    </location>
</feature>
<feature type="non-terminal residue" evidence="7">
    <location>
        <position position="1"/>
    </location>
</feature>
<keyword evidence="1" id="KW-0479">Metal-binding</keyword>
<protein>
    <submittedName>
        <fullName evidence="7">MBD1 protein</fullName>
    </submittedName>
</protein>
<accession>A0A7K9TE50</accession>
<dbReference type="InterPro" id="IPR002857">
    <property type="entry name" value="Znf_CXXC"/>
</dbReference>
<keyword evidence="3" id="KW-0862">Zinc</keyword>
<evidence type="ECO:0000256" key="5">
    <source>
        <dbReference type="SAM" id="MobiDB-lite"/>
    </source>
</evidence>
<dbReference type="EMBL" id="VWZX01009261">
    <property type="protein sequence ID" value="NXI46036.1"/>
    <property type="molecule type" value="Genomic_DNA"/>
</dbReference>
<gene>
    <name evidence="7" type="primary">Mbd1</name>
    <name evidence="7" type="ORF">GALDEA_R15738</name>
</gene>
<evidence type="ECO:0000313" key="7">
    <source>
        <dbReference type="EMBL" id="NXI46036.1"/>
    </source>
</evidence>
<dbReference type="Proteomes" id="UP000566440">
    <property type="component" value="Unassembled WGS sequence"/>
</dbReference>
<evidence type="ECO:0000256" key="2">
    <source>
        <dbReference type="ARBA" id="ARBA00022771"/>
    </source>
</evidence>
<evidence type="ECO:0000313" key="8">
    <source>
        <dbReference type="Proteomes" id="UP000566440"/>
    </source>
</evidence>
<keyword evidence="2 4" id="KW-0863">Zinc-finger</keyword>
<comment type="caution">
    <text evidence="7">The sequence shown here is derived from an EMBL/GenBank/DDBJ whole genome shotgun (WGS) entry which is preliminary data.</text>
</comment>
<feature type="non-terminal residue" evidence="7">
    <location>
        <position position="93"/>
    </location>
</feature>
<evidence type="ECO:0000256" key="4">
    <source>
        <dbReference type="PROSITE-ProRule" id="PRU00509"/>
    </source>
</evidence>
<feature type="domain" description="CXXC-type" evidence="6">
    <location>
        <begin position="39"/>
        <end position="93"/>
    </location>
</feature>
<sequence>CCAGCQSLFPGVTLSSQRRCRWLCPDCRARRREFNREQRFFKRIGCGSCQACLLPSDCGICTACTRRGQGQDHAHPGHAHPGHTPDPKCLLRR</sequence>